<evidence type="ECO:0000256" key="2">
    <source>
        <dbReference type="ARBA" id="ARBA00004687"/>
    </source>
</evidence>
<dbReference type="AlphaFoldDB" id="A0A1E3P292"/>
<protein>
    <recommendedName>
        <fullName evidence="4 11">Protein PBN1</fullName>
    </recommendedName>
</protein>
<keyword evidence="9" id="KW-0472">Membrane</keyword>
<comment type="subcellular location">
    <subcellularLocation>
        <location evidence="11">Endoplasmic reticulum membrane</location>
        <topology evidence="11">Single-pass membrane protein</topology>
    </subcellularLocation>
    <subcellularLocation>
        <location evidence="1">Endoplasmic reticulum membrane</location>
        <topology evidence="1">Single-pass type III membrane protein</topology>
    </subcellularLocation>
</comment>
<dbReference type="Pfam" id="PF08320">
    <property type="entry name" value="PIG-X"/>
    <property type="match status" value="1"/>
</dbReference>
<evidence type="ECO:0000256" key="8">
    <source>
        <dbReference type="ARBA" id="ARBA00022989"/>
    </source>
</evidence>
<keyword evidence="7 11" id="KW-0256">Endoplasmic reticulum</keyword>
<gene>
    <name evidence="12" type="ORF">WICANDRAFT_106231</name>
</gene>
<evidence type="ECO:0000313" key="13">
    <source>
        <dbReference type="Proteomes" id="UP000094112"/>
    </source>
</evidence>
<comment type="function">
    <text evidence="11">Required for proper folding and/or the stability of a subset of proteins in the endoplasmic reticulum. Component of glycosylphosphatidylinositol-mannosyltransferase 1 which transfers the first of the 4 mannoses in the GPI-anchor precursors during GPI-anchor biosynthesis. Probably acts by stabilizing the mannosyltransferase GPI14.</text>
</comment>
<dbReference type="STRING" id="683960.A0A1E3P292"/>
<comment type="pathway">
    <text evidence="2 11">Glycolipid biosynthesis; glycosylphosphatidylinositol-anchor biosynthesis.</text>
</comment>
<evidence type="ECO:0000256" key="10">
    <source>
        <dbReference type="ARBA" id="ARBA00023180"/>
    </source>
</evidence>
<dbReference type="UniPathway" id="UPA00196"/>
<keyword evidence="8" id="KW-1133">Transmembrane helix</keyword>
<dbReference type="InterPro" id="IPR042322">
    <property type="entry name" value="Pbn1"/>
</dbReference>
<dbReference type="OrthoDB" id="5546453at2759"/>
<keyword evidence="13" id="KW-1185">Reference proteome</keyword>
<proteinExistence type="inferred from homology"/>
<dbReference type="PANTHER" id="PTHR28533">
    <property type="entry name" value="PROTEIN PBN1"/>
    <property type="match status" value="1"/>
</dbReference>
<evidence type="ECO:0000256" key="3">
    <source>
        <dbReference type="ARBA" id="ARBA00010345"/>
    </source>
</evidence>
<comment type="similarity">
    <text evidence="3 11">Belongs to the PIGX family.</text>
</comment>
<evidence type="ECO:0000256" key="6">
    <source>
        <dbReference type="ARBA" id="ARBA00022692"/>
    </source>
</evidence>
<dbReference type="GO" id="GO:0005789">
    <property type="term" value="C:endoplasmic reticulum membrane"/>
    <property type="evidence" value="ECO:0007669"/>
    <property type="project" value="UniProtKB-SubCell"/>
</dbReference>
<dbReference type="GeneID" id="30197712"/>
<evidence type="ECO:0000256" key="1">
    <source>
        <dbReference type="ARBA" id="ARBA00004643"/>
    </source>
</evidence>
<name>A0A1E3P292_WICAA</name>
<accession>A0A1E3P292</accession>
<evidence type="ECO:0000256" key="5">
    <source>
        <dbReference type="ARBA" id="ARBA00022502"/>
    </source>
</evidence>
<dbReference type="RefSeq" id="XP_019038670.1">
    <property type="nucleotide sequence ID" value="XM_019180466.1"/>
</dbReference>
<keyword evidence="5 11" id="KW-0337">GPI-anchor biosynthesis</keyword>
<evidence type="ECO:0000256" key="11">
    <source>
        <dbReference type="RuleBase" id="RU366056"/>
    </source>
</evidence>
<evidence type="ECO:0000313" key="12">
    <source>
        <dbReference type="EMBL" id="ODQ59463.1"/>
    </source>
</evidence>
<reference evidence="12 13" key="1">
    <citation type="journal article" date="2016" name="Proc. Natl. Acad. Sci. U.S.A.">
        <title>Comparative genomics of biotechnologically important yeasts.</title>
        <authorList>
            <person name="Riley R."/>
            <person name="Haridas S."/>
            <person name="Wolfe K.H."/>
            <person name="Lopes M.R."/>
            <person name="Hittinger C.T."/>
            <person name="Goeker M."/>
            <person name="Salamov A.A."/>
            <person name="Wisecaver J.H."/>
            <person name="Long T.M."/>
            <person name="Calvey C.H."/>
            <person name="Aerts A.L."/>
            <person name="Barry K.W."/>
            <person name="Choi C."/>
            <person name="Clum A."/>
            <person name="Coughlan A.Y."/>
            <person name="Deshpande S."/>
            <person name="Douglass A.P."/>
            <person name="Hanson S.J."/>
            <person name="Klenk H.-P."/>
            <person name="LaButti K.M."/>
            <person name="Lapidus A."/>
            <person name="Lindquist E.A."/>
            <person name="Lipzen A.M."/>
            <person name="Meier-Kolthoff J.P."/>
            <person name="Ohm R.A."/>
            <person name="Otillar R.P."/>
            <person name="Pangilinan J.L."/>
            <person name="Peng Y."/>
            <person name="Rokas A."/>
            <person name="Rosa C.A."/>
            <person name="Scheuner C."/>
            <person name="Sibirny A.A."/>
            <person name="Slot J.C."/>
            <person name="Stielow J.B."/>
            <person name="Sun H."/>
            <person name="Kurtzman C.P."/>
            <person name="Blackwell M."/>
            <person name="Grigoriev I.V."/>
            <person name="Jeffries T.W."/>
        </authorList>
    </citation>
    <scope>NUCLEOTIDE SEQUENCE [LARGE SCALE GENOMIC DNA]</scope>
    <source>
        <strain evidence="13">ATCC 58044 / CBS 1984 / NCYC 433 / NRRL Y-366-8</strain>
    </source>
</reference>
<dbReference type="EMBL" id="KV454211">
    <property type="protein sequence ID" value="ODQ59463.1"/>
    <property type="molecule type" value="Genomic_DNA"/>
</dbReference>
<evidence type="ECO:0000256" key="9">
    <source>
        <dbReference type="ARBA" id="ARBA00023136"/>
    </source>
</evidence>
<dbReference type="GO" id="GO:0000030">
    <property type="term" value="F:mannosyltransferase activity"/>
    <property type="evidence" value="ECO:0007669"/>
    <property type="project" value="TreeGrafter"/>
</dbReference>
<dbReference type="SMART" id="SM00780">
    <property type="entry name" value="PIG-X"/>
    <property type="match status" value="1"/>
</dbReference>
<evidence type="ECO:0000256" key="7">
    <source>
        <dbReference type="ARBA" id="ARBA00022824"/>
    </source>
</evidence>
<keyword evidence="6" id="KW-0812">Transmembrane</keyword>
<keyword evidence="10" id="KW-0325">Glycoprotein</keyword>
<sequence>MIKQRITLLSNYIEQEADTEGLEFSEELVTVPKSIYYSRQDRVTIPIEHITPDLAQQLNTLGKLRIQWKAAGAHPSEIFQNFNQQGLYIHLVPSTSYYQESIDILSQQLSTSLGLEPFDNSDFIVTATSATYYSNSSIENIKLTQFLSSLTQLDQQDINNIEDFELNWDKESGLKLQWVSSPSDFKISKSTEIRKELAILQPKDLVPDIELAGIRTVLGQDYLPPTKTLIYIKPRHFTTKNTIHYELQSPIGLHPTLKLSDLNYTPPSENCKLFWVSTVDNRLIFDKYQYDEKKFKLLQSWGEIDLEAPVWKVSKFGSIQFLEVLNKTNLEMTYHSRYIEPSSDGKTVLLTPNVFYACDSPELIEDHQLIEKNPFDSYGLGYESFFDKDTIFFHFENEPKTLEFNIPTAKVEDFNRIQLTTLSVVSIGTLYLLYKLFRTFTTNTPVSSSKKSA</sequence>
<dbReference type="InterPro" id="IPR013233">
    <property type="entry name" value="PIG-X/PBN1"/>
</dbReference>
<dbReference type="Proteomes" id="UP000094112">
    <property type="component" value="Unassembled WGS sequence"/>
</dbReference>
<dbReference type="GO" id="GO:1990529">
    <property type="term" value="C:glycosylphosphatidylinositol-mannosyltransferase I complex"/>
    <property type="evidence" value="ECO:0007669"/>
    <property type="project" value="TreeGrafter"/>
</dbReference>
<dbReference type="GO" id="GO:0006506">
    <property type="term" value="P:GPI anchor biosynthetic process"/>
    <property type="evidence" value="ECO:0007669"/>
    <property type="project" value="UniProtKB-UniPathway"/>
</dbReference>
<organism evidence="12 13">
    <name type="scientific">Wickerhamomyces anomalus (strain ATCC 58044 / CBS 1984 / NCYC 433 / NRRL Y-366-8)</name>
    <name type="common">Yeast</name>
    <name type="synonym">Hansenula anomala</name>
    <dbReference type="NCBI Taxonomy" id="683960"/>
    <lineage>
        <taxon>Eukaryota</taxon>
        <taxon>Fungi</taxon>
        <taxon>Dikarya</taxon>
        <taxon>Ascomycota</taxon>
        <taxon>Saccharomycotina</taxon>
        <taxon>Saccharomycetes</taxon>
        <taxon>Phaffomycetales</taxon>
        <taxon>Wickerhamomycetaceae</taxon>
        <taxon>Wickerhamomyces</taxon>
    </lineage>
</organism>
<dbReference type="PANTHER" id="PTHR28533:SF1">
    <property type="entry name" value="PROTEIN PBN1"/>
    <property type="match status" value="1"/>
</dbReference>
<evidence type="ECO:0000256" key="4">
    <source>
        <dbReference type="ARBA" id="ARBA00020410"/>
    </source>
</evidence>